<gene>
    <name evidence="1" type="ORF">BJZ21_002829</name>
</gene>
<dbReference type="InterPro" id="IPR014756">
    <property type="entry name" value="Ig_E-set"/>
</dbReference>
<organism evidence="1 2">
    <name type="scientific">Nocardioides panaciterrulae</name>
    <dbReference type="NCBI Taxonomy" id="661492"/>
    <lineage>
        <taxon>Bacteria</taxon>
        <taxon>Bacillati</taxon>
        <taxon>Actinomycetota</taxon>
        <taxon>Actinomycetes</taxon>
        <taxon>Propionibacteriales</taxon>
        <taxon>Nocardioidaceae</taxon>
        <taxon>Nocardioides</taxon>
    </lineage>
</organism>
<evidence type="ECO:0000313" key="1">
    <source>
        <dbReference type="EMBL" id="NYD42746.1"/>
    </source>
</evidence>
<comment type="caution">
    <text evidence="1">The sequence shown here is derived from an EMBL/GenBank/DDBJ whole genome shotgun (WGS) entry which is preliminary data.</text>
</comment>
<sequence>MDAVQVRIDDGPWAEATLGVDLGPDAWRPWSMSWRATPGRHELRVRCRTTTGQWQEQGTTTPYPHGVRGIHAVTVHVGGSWLGAGVRRLAGDAAARLSWAARSVAAWRQPTGAAHPR</sequence>
<dbReference type="SUPFAM" id="SSF81296">
    <property type="entry name" value="E set domains"/>
    <property type="match status" value="1"/>
</dbReference>
<dbReference type="Proteomes" id="UP000535511">
    <property type="component" value="Unassembled WGS sequence"/>
</dbReference>
<accession>A0A7Y9E7P3</accession>
<dbReference type="RefSeq" id="WP_179664341.1">
    <property type="nucleotide sequence ID" value="NZ_JACCBG010000001.1"/>
</dbReference>
<reference evidence="1 2" key="1">
    <citation type="submission" date="2020-07" db="EMBL/GenBank/DDBJ databases">
        <title>Sequencing the genomes of 1000 actinobacteria strains.</title>
        <authorList>
            <person name="Klenk H.-P."/>
        </authorList>
    </citation>
    <scope>NUCLEOTIDE SEQUENCE [LARGE SCALE GENOMIC DNA]</scope>
    <source>
        <strain evidence="1 2">DSM 21350</strain>
    </source>
</reference>
<dbReference type="AlphaFoldDB" id="A0A7Y9E7P3"/>
<keyword evidence="2" id="KW-1185">Reference proteome</keyword>
<evidence type="ECO:0000313" key="2">
    <source>
        <dbReference type="Proteomes" id="UP000535511"/>
    </source>
</evidence>
<protein>
    <submittedName>
        <fullName evidence="1">Uncharacterized protein</fullName>
    </submittedName>
</protein>
<proteinExistence type="predicted"/>
<dbReference type="EMBL" id="JACCBG010000001">
    <property type="protein sequence ID" value="NYD42746.1"/>
    <property type="molecule type" value="Genomic_DNA"/>
</dbReference>
<dbReference type="Gene3D" id="2.60.40.650">
    <property type="match status" value="1"/>
</dbReference>
<name>A0A7Y9E7P3_9ACTN</name>